<comment type="subcellular location">
    <subcellularLocation>
        <location evidence="1">Cytoplasm</location>
    </subcellularLocation>
</comment>
<dbReference type="eggNOG" id="COG2846">
    <property type="taxonomic scope" value="Bacteria"/>
</dbReference>
<dbReference type="InterPro" id="IPR019903">
    <property type="entry name" value="RIC_family"/>
</dbReference>
<dbReference type="EMBL" id="AXUN02000209">
    <property type="protein sequence ID" value="ETA79486.1"/>
    <property type="molecule type" value="Genomic_DNA"/>
</dbReference>
<name>V7I2H8_9CLOT</name>
<accession>V7I2H8</accession>
<dbReference type="PANTHER" id="PTHR36438">
    <property type="entry name" value="IRON-SULFUR CLUSTER REPAIR PROTEIN YTFE"/>
    <property type="match status" value="1"/>
</dbReference>
<proteinExistence type="predicted"/>
<dbReference type="PANTHER" id="PTHR36438:SF1">
    <property type="entry name" value="IRON-SULFUR CLUSTER REPAIR PROTEIN YTFE"/>
    <property type="match status" value="1"/>
</dbReference>
<protein>
    <recommendedName>
        <fullName evidence="4">Iron-sulfur cluster repair di-iron protein, ric</fullName>
    </recommendedName>
</protein>
<dbReference type="AlphaFoldDB" id="V7I2H8"/>
<comment type="caution">
    <text evidence="2">The sequence shown here is derived from an EMBL/GenBank/DDBJ whole genome shotgun (WGS) entry which is preliminary data.</text>
</comment>
<keyword evidence="3" id="KW-1185">Reference proteome</keyword>
<sequence length="97" mass="11278">MSKQFTFGGEMKGNLKKLDLYVPVVERVHGGHHPEFHEVRRLYDEVARKIREGRPELNEEFARLREVTGNYTVPGDVCESYEVVYSMLAEIDKAYSE</sequence>
<organism evidence="2 3">
    <name type="scientific">Youngiibacter fragilis 232.1</name>
    <dbReference type="NCBI Taxonomy" id="994573"/>
    <lineage>
        <taxon>Bacteria</taxon>
        <taxon>Bacillati</taxon>
        <taxon>Bacillota</taxon>
        <taxon>Clostridia</taxon>
        <taxon>Eubacteriales</taxon>
        <taxon>Clostridiaceae</taxon>
        <taxon>Youngiibacter</taxon>
    </lineage>
</organism>
<dbReference type="OrthoDB" id="9797132at2"/>
<evidence type="ECO:0000256" key="1">
    <source>
        <dbReference type="ARBA" id="ARBA00004496"/>
    </source>
</evidence>
<evidence type="ECO:0000313" key="3">
    <source>
        <dbReference type="Proteomes" id="UP000017747"/>
    </source>
</evidence>
<gene>
    <name evidence="2" type="ORF">T472_0216630</name>
</gene>
<evidence type="ECO:0008006" key="4">
    <source>
        <dbReference type="Google" id="ProtNLM"/>
    </source>
</evidence>
<dbReference type="STRING" id="994573.T472_0216630"/>
<dbReference type="Proteomes" id="UP000017747">
    <property type="component" value="Unassembled WGS sequence"/>
</dbReference>
<reference evidence="2 3" key="1">
    <citation type="journal article" date="2014" name="Genome Announc.">
        <title>Genome Sequence of Youngiibacter fragilis, the Type Strain of the Genus Youngiibacter.</title>
        <authorList>
            <person name="Wawrik C.B."/>
            <person name="Callaghan A.V."/>
            <person name="Stamps B.W."/>
            <person name="Wawrik B."/>
        </authorList>
    </citation>
    <scope>NUCLEOTIDE SEQUENCE [LARGE SCALE GENOMIC DNA]</scope>
    <source>
        <strain evidence="2 3">232.1</strain>
    </source>
</reference>
<evidence type="ECO:0000313" key="2">
    <source>
        <dbReference type="EMBL" id="ETA79486.1"/>
    </source>
</evidence>
<dbReference type="GO" id="GO:0005737">
    <property type="term" value="C:cytoplasm"/>
    <property type="evidence" value="ECO:0007669"/>
    <property type="project" value="UniProtKB-SubCell"/>
</dbReference>